<proteinExistence type="predicted"/>
<sequence length="99" mass="10764">MAITEDDVRQAEARMACERDHAHVVSARYDSRTHRVIMHLNSGLELAIPPHLVQGLTDATPEALADIEVSPTGLGLHWPQLDADLYAPALLQGQFGSPS</sequence>
<dbReference type="InterPro" id="IPR018841">
    <property type="entry name" value="DUF2442"/>
</dbReference>
<dbReference type="EMBL" id="CP098827">
    <property type="protein sequence ID" value="XBO72879.1"/>
    <property type="molecule type" value="Genomic_DNA"/>
</dbReference>
<dbReference type="AlphaFoldDB" id="A0AAU7KN95"/>
<dbReference type="Gene3D" id="3.30.2020.40">
    <property type="entry name" value="Uncharacterised protein PF10387, DUF2442"/>
    <property type="match status" value="1"/>
</dbReference>
<dbReference type="Pfam" id="PF10387">
    <property type="entry name" value="DUF2442"/>
    <property type="match status" value="1"/>
</dbReference>
<reference evidence="1" key="1">
    <citation type="submission" date="2022-06" db="EMBL/GenBank/DDBJ databases">
        <title>A novel DMS-producing enzyme.</title>
        <authorList>
            <person name="Zhang Y."/>
        </authorList>
    </citation>
    <scope>NUCLEOTIDE SEQUENCE</scope>
    <source>
        <strain evidence="1">RT37</strain>
    </source>
</reference>
<dbReference type="RefSeq" id="WP_124804707.1">
    <property type="nucleotide sequence ID" value="NZ_CP098827.1"/>
</dbReference>
<organism evidence="1">
    <name type="scientific">Halomonas sp. RT37</name>
    <dbReference type="NCBI Taxonomy" id="2950872"/>
    <lineage>
        <taxon>Bacteria</taxon>
        <taxon>Pseudomonadati</taxon>
        <taxon>Pseudomonadota</taxon>
        <taxon>Gammaproteobacteria</taxon>
        <taxon>Oceanospirillales</taxon>
        <taxon>Halomonadaceae</taxon>
        <taxon>Halomonas</taxon>
    </lineage>
</organism>
<protein>
    <submittedName>
        <fullName evidence="1">DUF2442 domain-containing protein</fullName>
    </submittedName>
</protein>
<gene>
    <name evidence="1" type="ORF">NFG58_09350</name>
</gene>
<accession>A0AAU7KN95</accession>
<evidence type="ECO:0000313" key="1">
    <source>
        <dbReference type="EMBL" id="XBO72879.1"/>
    </source>
</evidence>
<name>A0AAU7KN95_9GAMM</name>